<evidence type="ECO:0000313" key="1">
    <source>
        <dbReference type="Proteomes" id="UP000095280"/>
    </source>
</evidence>
<dbReference type="Proteomes" id="UP000095280">
    <property type="component" value="Unplaced"/>
</dbReference>
<dbReference type="WBParaSite" id="maker-unitig_28428-snap-gene-0.1-mRNA-1">
    <property type="protein sequence ID" value="maker-unitig_28428-snap-gene-0.1-mRNA-1"/>
    <property type="gene ID" value="maker-unitig_28428-snap-gene-0.1"/>
</dbReference>
<name>A0A1I8FD21_9PLAT</name>
<reference evidence="2" key="1">
    <citation type="submission" date="2016-11" db="UniProtKB">
        <authorList>
            <consortium name="WormBaseParasite"/>
        </authorList>
    </citation>
    <scope>IDENTIFICATION</scope>
</reference>
<protein>
    <submittedName>
        <fullName evidence="2">DUF3761 domain-containing protein</fullName>
    </submittedName>
</protein>
<dbReference type="AlphaFoldDB" id="A0A1I8FD21"/>
<proteinExistence type="predicted"/>
<sequence>MRNRDRLNLKGRRLDRKEVKYLGVTPLTHDLRCDEGTLITSSSAGKTLLCPAAQSHRADLGLSPRTVRWIYTGIIRPVSHTRVSSGLACWQQKAARQRLYAASGQHFAVPSQEGLQDAIPGRDNIPLDVGVNRRSQGIHCFTDGSLFKRPRWSGYCHFPRGRGTNTSATPSGWDELTTADNIETSGAFVRGLGAGWRVADASTADLPTTGGDWAHPQG</sequence>
<organism evidence="1 2">
    <name type="scientific">Macrostomum lignano</name>
    <dbReference type="NCBI Taxonomy" id="282301"/>
    <lineage>
        <taxon>Eukaryota</taxon>
        <taxon>Metazoa</taxon>
        <taxon>Spiralia</taxon>
        <taxon>Lophotrochozoa</taxon>
        <taxon>Platyhelminthes</taxon>
        <taxon>Rhabditophora</taxon>
        <taxon>Macrostomorpha</taxon>
        <taxon>Macrostomida</taxon>
        <taxon>Macrostomidae</taxon>
        <taxon>Macrostomum</taxon>
    </lineage>
</organism>
<keyword evidence="1" id="KW-1185">Reference proteome</keyword>
<evidence type="ECO:0000313" key="2">
    <source>
        <dbReference type="WBParaSite" id="maker-unitig_28428-snap-gene-0.1-mRNA-1"/>
    </source>
</evidence>
<accession>A0A1I8FD21</accession>